<reference evidence="2 3" key="1">
    <citation type="journal article" date="2024" name="Commun. Biol.">
        <title>Comparative genomic analysis of thermophilic fungi reveals convergent evolutionary adaptations and gene losses.</title>
        <authorList>
            <person name="Steindorff A.S."/>
            <person name="Aguilar-Pontes M.V."/>
            <person name="Robinson A.J."/>
            <person name="Andreopoulos B."/>
            <person name="LaButti K."/>
            <person name="Kuo A."/>
            <person name="Mondo S."/>
            <person name="Riley R."/>
            <person name="Otillar R."/>
            <person name="Haridas S."/>
            <person name="Lipzen A."/>
            <person name="Grimwood J."/>
            <person name="Schmutz J."/>
            <person name="Clum A."/>
            <person name="Reid I.D."/>
            <person name="Moisan M.C."/>
            <person name="Butler G."/>
            <person name="Nguyen T.T.M."/>
            <person name="Dewar K."/>
            <person name="Conant G."/>
            <person name="Drula E."/>
            <person name="Henrissat B."/>
            <person name="Hansel C."/>
            <person name="Singer S."/>
            <person name="Hutchinson M.I."/>
            <person name="de Vries R.P."/>
            <person name="Natvig D.O."/>
            <person name="Powell A.J."/>
            <person name="Tsang A."/>
            <person name="Grigoriev I.V."/>
        </authorList>
    </citation>
    <scope>NUCLEOTIDE SEQUENCE [LARGE SCALE GENOMIC DNA]</scope>
    <source>
        <strain evidence="2 3">CBS 494.80</strain>
    </source>
</reference>
<evidence type="ECO:0000256" key="1">
    <source>
        <dbReference type="SAM" id="MobiDB-lite"/>
    </source>
</evidence>
<name>A0ABR4BVM7_9HELO</name>
<feature type="compositionally biased region" description="Acidic residues" evidence="1">
    <location>
        <begin position="155"/>
        <end position="170"/>
    </location>
</feature>
<accession>A0ABR4BVM7</accession>
<feature type="region of interest" description="Disordered" evidence="1">
    <location>
        <begin position="155"/>
        <end position="192"/>
    </location>
</feature>
<comment type="caution">
    <text evidence="2">The sequence shown here is derived from an EMBL/GenBank/DDBJ whole genome shotgun (WGS) entry which is preliminary data.</text>
</comment>
<evidence type="ECO:0000313" key="3">
    <source>
        <dbReference type="Proteomes" id="UP001595075"/>
    </source>
</evidence>
<sequence>MSTTRTGSKKGQDNTLSAPILPANVQLFSPADPQVAEALLSSRIFTRLSISAQTDPANISDALHSVRAVESFCLKHRNALLIFGGGNAQNQPADDPTDSHHEQFRLIALALKRFDIGLDVARCVFDTADILEAGFQLDKLNDGAVMVIDLMDIEDEDDEDTDDDDGDNENLEGFLAKEPHSSGAIEKPGLEL</sequence>
<evidence type="ECO:0000313" key="2">
    <source>
        <dbReference type="EMBL" id="KAL2061114.1"/>
    </source>
</evidence>
<proteinExistence type="predicted"/>
<dbReference type="EMBL" id="JAZHXI010000019">
    <property type="protein sequence ID" value="KAL2061114.1"/>
    <property type="molecule type" value="Genomic_DNA"/>
</dbReference>
<keyword evidence="3" id="KW-1185">Reference proteome</keyword>
<protein>
    <submittedName>
        <fullName evidence="2">Uncharacterized protein</fullName>
    </submittedName>
</protein>
<dbReference type="Proteomes" id="UP001595075">
    <property type="component" value="Unassembled WGS sequence"/>
</dbReference>
<gene>
    <name evidence="2" type="ORF">VTL71DRAFT_7387</name>
</gene>
<organism evidence="2 3">
    <name type="scientific">Oculimacula yallundae</name>
    <dbReference type="NCBI Taxonomy" id="86028"/>
    <lineage>
        <taxon>Eukaryota</taxon>
        <taxon>Fungi</taxon>
        <taxon>Dikarya</taxon>
        <taxon>Ascomycota</taxon>
        <taxon>Pezizomycotina</taxon>
        <taxon>Leotiomycetes</taxon>
        <taxon>Helotiales</taxon>
        <taxon>Ploettnerulaceae</taxon>
        <taxon>Oculimacula</taxon>
    </lineage>
</organism>